<accession>A0A369MMX2</accession>
<name>A0A369MMX2_EGGLN</name>
<proteinExistence type="predicted"/>
<organism evidence="2 3">
    <name type="scientific">Eggerthella lenta</name>
    <name type="common">Eubacterium lentum</name>
    <dbReference type="NCBI Taxonomy" id="84112"/>
    <lineage>
        <taxon>Bacteria</taxon>
        <taxon>Bacillati</taxon>
        <taxon>Actinomycetota</taxon>
        <taxon>Coriobacteriia</taxon>
        <taxon>Eggerthellales</taxon>
        <taxon>Eggerthellaceae</taxon>
        <taxon>Eggerthella</taxon>
    </lineage>
</organism>
<dbReference type="EMBL" id="PPTU01000004">
    <property type="protein sequence ID" value="RDB72199.1"/>
    <property type="molecule type" value="Genomic_DNA"/>
</dbReference>
<dbReference type="Proteomes" id="UP000253970">
    <property type="component" value="Unassembled WGS sequence"/>
</dbReference>
<feature type="transmembrane region" description="Helical" evidence="1">
    <location>
        <begin position="110"/>
        <end position="131"/>
    </location>
</feature>
<evidence type="ECO:0000256" key="1">
    <source>
        <dbReference type="SAM" id="Phobius"/>
    </source>
</evidence>
<feature type="transmembrane region" description="Helical" evidence="1">
    <location>
        <begin position="84"/>
        <end position="104"/>
    </location>
</feature>
<evidence type="ECO:0008006" key="4">
    <source>
        <dbReference type="Google" id="ProtNLM"/>
    </source>
</evidence>
<comment type="caution">
    <text evidence="2">The sequence shown here is derived from an EMBL/GenBank/DDBJ whole genome shotgun (WGS) entry which is preliminary data.</text>
</comment>
<keyword evidence="1" id="KW-0812">Transmembrane</keyword>
<evidence type="ECO:0000313" key="3">
    <source>
        <dbReference type="Proteomes" id="UP000253970"/>
    </source>
</evidence>
<protein>
    <recommendedName>
        <fullName evidence="4">DUF3796 domain-containing protein</fullName>
    </recommendedName>
</protein>
<gene>
    <name evidence="2" type="ORF">C1875_03905</name>
</gene>
<feature type="transmembrane region" description="Helical" evidence="1">
    <location>
        <begin position="12"/>
        <end position="33"/>
    </location>
</feature>
<evidence type="ECO:0000313" key="2">
    <source>
        <dbReference type="EMBL" id="RDB72199.1"/>
    </source>
</evidence>
<reference evidence="2 3" key="1">
    <citation type="journal article" date="2018" name="Elife">
        <title>Discovery and characterization of a prevalent human gut bacterial enzyme sufficient for the inactivation of a family of plant toxins.</title>
        <authorList>
            <person name="Koppel N."/>
            <person name="Bisanz J.E."/>
            <person name="Pandelia M.E."/>
            <person name="Turnbaugh P.J."/>
            <person name="Balskus E.P."/>
        </authorList>
    </citation>
    <scope>NUCLEOTIDE SEQUENCE [LARGE SCALE GENOMIC DNA]</scope>
    <source>
        <strain evidence="2 3">W1 BHI 6</strain>
    </source>
</reference>
<keyword evidence="1" id="KW-0472">Membrane</keyword>
<dbReference type="AlphaFoldDB" id="A0A369MMX2"/>
<sequence>MYHSFRSQEDAMLKMNAHSWMFGLLGFLGLLGFTTGQPWTLLNFAFFAGFQYYWWYKMLGPVESVMVAGDERFKQDRTKAASTTFTWGFVGIFLASAGAALMFADPAVLYRAELLVVAFGFALTVNAWAFYTYRLDQQGA</sequence>
<keyword evidence="1" id="KW-1133">Transmembrane helix</keyword>